<reference evidence="1" key="2">
    <citation type="submission" date="2020-09" db="EMBL/GenBank/DDBJ databases">
        <authorList>
            <person name="Sun Q."/>
            <person name="Ohkuma M."/>
        </authorList>
    </citation>
    <scope>NUCLEOTIDE SEQUENCE</scope>
    <source>
        <strain evidence="1">JCM 3276</strain>
    </source>
</reference>
<name>A0A918LIH1_9PSEU</name>
<reference evidence="1" key="1">
    <citation type="journal article" date="2014" name="Int. J. Syst. Evol. Microbiol.">
        <title>Complete genome sequence of Corynebacterium casei LMG S-19264T (=DSM 44701T), isolated from a smear-ripened cheese.</title>
        <authorList>
            <consortium name="US DOE Joint Genome Institute (JGI-PGF)"/>
            <person name="Walter F."/>
            <person name="Albersmeier A."/>
            <person name="Kalinowski J."/>
            <person name="Ruckert C."/>
        </authorList>
    </citation>
    <scope>NUCLEOTIDE SEQUENCE</scope>
    <source>
        <strain evidence="1">JCM 3276</strain>
    </source>
</reference>
<dbReference type="EMBL" id="BMRB01000007">
    <property type="protein sequence ID" value="GGS54137.1"/>
    <property type="molecule type" value="Genomic_DNA"/>
</dbReference>
<comment type="caution">
    <text evidence="1">The sequence shown here is derived from an EMBL/GenBank/DDBJ whole genome shotgun (WGS) entry which is preliminary data.</text>
</comment>
<protein>
    <submittedName>
        <fullName evidence="1">Uncharacterized protein</fullName>
    </submittedName>
</protein>
<evidence type="ECO:0000313" key="2">
    <source>
        <dbReference type="Proteomes" id="UP000660680"/>
    </source>
</evidence>
<proteinExistence type="predicted"/>
<evidence type="ECO:0000313" key="1">
    <source>
        <dbReference type="EMBL" id="GGS54137.1"/>
    </source>
</evidence>
<dbReference type="AlphaFoldDB" id="A0A918LIH1"/>
<dbReference type="Proteomes" id="UP000660680">
    <property type="component" value="Unassembled WGS sequence"/>
</dbReference>
<gene>
    <name evidence="1" type="ORF">GCM10010171_56580</name>
</gene>
<sequence length="52" mass="5733">MLIAGSVVPVSLYQIGFLRMPALSQQLAVVRRTLTGQSDLLDRPRYTDSAAR</sequence>
<accession>A0A918LIH1</accession>
<keyword evidence="2" id="KW-1185">Reference proteome</keyword>
<organism evidence="1 2">
    <name type="scientific">Actinokineospora fastidiosa</name>
    <dbReference type="NCBI Taxonomy" id="1816"/>
    <lineage>
        <taxon>Bacteria</taxon>
        <taxon>Bacillati</taxon>
        <taxon>Actinomycetota</taxon>
        <taxon>Actinomycetes</taxon>
        <taxon>Pseudonocardiales</taxon>
        <taxon>Pseudonocardiaceae</taxon>
        <taxon>Actinokineospora</taxon>
    </lineage>
</organism>